<dbReference type="Pfam" id="PF00059">
    <property type="entry name" value="Lectin_C"/>
    <property type="match status" value="1"/>
</dbReference>
<name>A0A7M5VAR4_9CNID</name>
<accession>A0A7M5VAR4</accession>
<proteinExistence type="predicted"/>
<dbReference type="InterPro" id="IPR050111">
    <property type="entry name" value="C-type_lectin/snaclec_domain"/>
</dbReference>
<dbReference type="InterPro" id="IPR016186">
    <property type="entry name" value="C-type_lectin-like/link_sf"/>
</dbReference>
<dbReference type="Proteomes" id="UP000594262">
    <property type="component" value="Unplaced"/>
</dbReference>
<evidence type="ECO:0000259" key="1">
    <source>
        <dbReference type="PROSITE" id="PS50041"/>
    </source>
</evidence>
<dbReference type="InterPro" id="IPR016187">
    <property type="entry name" value="CTDL_fold"/>
</dbReference>
<keyword evidence="3" id="KW-1185">Reference proteome</keyword>
<dbReference type="PROSITE" id="PS50041">
    <property type="entry name" value="C_TYPE_LECTIN_2"/>
    <property type="match status" value="2"/>
</dbReference>
<dbReference type="Gene3D" id="3.10.100.10">
    <property type="entry name" value="Mannose-Binding Protein A, subunit A"/>
    <property type="match status" value="2"/>
</dbReference>
<dbReference type="PANTHER" id="PTHR22803">
    <property type="entry name" value="MANNOSE, PHOSPHOLIPASE, LECTIN RECEPTOR RELATED"/>
    <property type="match status" value="1"/>
</dbReference>
<evidence type="ECO:0000313" key="3">
    <source>
        <dbReference type="Proteomes" id="UP000594262"/>
    </source>
</evidence>
<feature type="domain" description="C-type lectin" evidence="1">
    <location>
        <begin position="175"/>
        <end position="270"/>
    </location>
</feature>
<dbReference type="InterPro" id="IPR001304">
    <property type="entry name" value="C-type_lectin-like"/>
</dbReference>
<dbReference type="CDD" id="cd00037">
    <property type="entry name" value="CLECT"/>
    <property type="match status" value="1"/>
</dbReference>
<dbReference type="SUPFAM" id="SSF56436">
    <property type="entry name" value="C-type lectin-like"/>
    <property type="match status" value="2"/>
</dbReference>
<reference evidence="2" key="1">
    <citation type="submission" date="2021-01" db="UniProtKB">
        <authorList>
            <consortium name="EnsemblMetazoa"/>
        </authorList>
    </citation>
    <scope>IDENTIFICATION</scope>
</reference>
<protein>
    <recommendedName>
        <fullName evidence="1">C-type lectin domain-containing protein</fullName>
    </recommendedName>
</protein>
<dbReference type="SMART" id="SM00034">
    <property type="entry name" value="CLECT"/>
    <property type="match status" value="2"/>
</dbReference>
<organism evidence="2 3">
    <name type="scientific">Clytia hemisphaerica</name>
    <dbReference type="NCBI Taxonomy" id="252671"/>
    <lineage>
        <taxon>Eukaryota</taxon>
        <taxon>Metazoa</taxon>
        <taxon>Cnidaria</taxon>
        <taxon>Hydrozoa</taxon>
        <taxon>Hydroidolina</taxon>
        <taxon>Leptothecata</taxon>
        <taxon>Obeliida</taxon>
        <taxon>Clytiidae</taxon>
        <taxon>Clytia</taxon>
    </lineage>
</organism>
<evidence type="ECO:0000313" key="2">
    <source>
        <dbReference type="EnsemblMetazoa" id="CLYHEMP006966.1"/>
    </source>
</evidence>
<dbReference type="EnsemblMetazoa" id="CLYHEMT006966.1">
    <property type="protein sequence ID" value="CLYHEMP006966.1"/>
    <property type="gene ID" value="CLYHEMG006966"/>
</dbReference>
<feature type="domain" description="C-type lectin" evidence="1">
    <location>
        <begin position="31"/>
        <end position="159"/>
    </location>
</feature>
<dbReference type="AlphaFoldDB" id="A0A7M5VAR4"/>
<dbReference type="OrthoDB" id="8950604at2759"/>
<sequence length="270" mass="30285">FIFNITVCKKKKCNNINYGVLFDLHTVQIAGSSKFYVRGSSMTFNFNAGNQFCLGLPGRSRLFIPRSAEEHDAVISKAIENQLDFIPAFWIGLKPISLPLTSPVTSNQFIWLDDSALTFDRWAPNEPTDDVALKAVFYDQNAAGWANFGEAFIADVLCEIDSSSLPLPAPLHNDEKDITYFTTTFESPTWHQAKAQCEEKGLDLVTFRCRNDNLFLSANLAELRKIWIGLISDTTPGKFRWINGDKSPYRKWCNGVNPSASTGCVVFSME</sequence>